<protein>
    <submittedName>
        <fullName evidence="2">Uncharacterized protein</fullName>
    </submittedName>
</protein>
<dbReference type="RefSeq" id="WP_074374005.1">
    <property type="nucleotide sequence ID" value="NZ_AP024907.1"/>
</dbReference>
<dbReference type="Proteomes" id="UP000184774">
    <property type="component" value="Unassembled WGS sequence"/>
</dbReference>
<keyword evidence="1" id="KW-0812">Transmembrane</keyword>
<keyword evidence="1" id="KW-0472">Membrane</keyword>
<accession>A0A1N6M7S4</accession>
<feature type="transmembrane region" description="Helical" evidence="1">
    <location>
        <begin position="116"/>
        <end position="136"/>
    </location>
</feature>
<sequence>MVKVRKNSWPRIVKDLYSRLGNALKSITFIAFFLIGVIVIGGIGVWLPYGLDGTSDKVFFEAQNVLTFYLAILGTLSIEGVISKSKNTDLAALGLIIGVISLILGIYGYYNYPTGSVWQINLGAFITLTIFLFSTVNDEKFDVQEEIISDATGYEEADKDLIKDKK</sequence>
<name>A0A1N6M7S4_9VIBR</name>
<reference evidence="2 3" key="1">
    <citation type="submission" date="2016-12" db="EMBL/GenBank/DDBJ databases">
        <authorList>
            <person name="Song W.-J."/>
            <person name="Kurnit D.M."/>
        </authorList>
    </citation>
    <scope>NUCLEOTIDE SEQUENCE [LARGE SCALE GENOMIC DNA]</scope>
    <source>
        <strain evidence="2 3">CECT 9026</strain>
    </source>
</reference>
<evidence type="ECO:0000313" key="3">
    <source>
        <dbReference type="Proteomes" id="UP000184774"/>
    </source>
</evidence>
<feature type="transmembrane region" description="Helical" evidence="1">
    <location>
        <begin position="20"/>
        <end position="46"/>
    </location>
</feature>
<feature type="transmembrane region" description="Helical" evidence="1">
    <location>
        <begin position="90"/>
        <end position="110"/>
    </location>
</feature>
<evidence type="ECO:0000313" key="2">
    <source>
        <dbReference type="EMBL" id="SIO95498.1"/>
    </source>
</evidence>
<keyword evidence="1" id="KW-1133">Transmembrane helix</keyword>
<dbReference type="OrthoDB" id="7064534at2"/>
<feature type="transmembrane region" description="Helical" evidence="1">
    <location>
        <begin position="66"/>
        <end position="83"/>
    </location>
</feature>
<dbReference type="AlphaFoldDB" id="A0A1N6M7S4"/>
<evidence type="ECO:0000256" key="1">
    <source>
        <dbReference type="SAM" id="Phobius"/>
    </source>
</evidence>
<organism evidence="2 3">
    <name type="scientific">Vibrio spartinae</name>
    <dbReference type="NCBI Taxonomy" id="1918945"/>
    <lineage>
        <taxon>Bacteria</taxon>
        <taxon>Pseudomonadati</taxon>
        <taxon>Pseudomonadota</taxon>
        <taxon>Gammaproteobacteria</taxon>
        <taxon>Vibrionales</taxon>
        <taxon>Vibrionaceae</taxon>
        <taxon>Vibrio</taxon>
    </lineage>
</organism>
<dbReference type="EMBL" id="FSSB01000019">
    <property type="protein sequence ID" value="SIO95498.1"/>
    <property type="molecule type" value="Genomic_DNA"/>
</dbReference>
<gene>
    <name evidence="2" type="ORF">VSP9026_03243</name>
</gene>
<proteinExistence type="predicted"/>